<evidence type="ECO:0008006" key="3">
    <source>
        <dbReference type="Google" id="ProtNLM"/>
    </source>
</evidence>
<proteinExistence type="predicted"/>
<dbReference type="STRING" id="435.A0U92_00175"/>
<dbReference type="EMBL" id="CP014692">
    <property type="protein sequence ID" value="AQS83430.1"/>
    <property type="molecule type" value="Genomic_DNA"/>
</dbReference>
<dbReference type="AlphaFoldDB" id="A0A1U9KCC7"/>
<gene>
    <name evidence="1" type="ORF">A0U92_00175</name>
</gene>
<reference evidence="1 2" key="1">
    <citation type="submission" date="2016-03" db="EMBL/GenBank/DDBJ databases">
        <title>Acetic acid bacteria sequencing.</title>
        <authorList>
            <person name="Brandt J."/>
            <person name="Jakob F."/>
            <person name="Vogel R.F."/>
        </authorList>
    </citation>
    <scope>NUCLEOTIDE SEQUENCE [LARGE SCALE GENOMIC DNA]</scope>
    <source>
        <strain evidence="1 2">TMW2.1153</strain>
    </source>
</reference>
<name>A0A1U9KCC7_ACEAC</name>
<protein>
    <recommendedName>
        <fullName evidence="3">AB hydrolase-1 domain-containing protein</fullName>
    </recommendedName>
</protein>
<dbReference type="Proteomes" id="UP000188937">
    <property type="component" value="Chromosome"/>
</dbReference>
<keyword evidence="2" id="KW-1185">Reference proteome</keyword>
<dbReference type="Gene3D" id="3.40.50.1820">
    <property type="entry name" value="alpha/beta hydrolase"/>
    <property type="match status" value="1"/>
</dbReference>
<sequence length="650" mass="72151">MCRMTRKRQERLRQTMSGLAVLMALSACSPISVHRLSLVDAYRERTRSALEADHFSASTHTVLQRQNLLSVWKKQPEQALASLRTATQAGFYTSDLSSQMFALAELSYLLARRRHDPAQFMMAALYAYAYLSPDAPEGERPNPYDVHFRQACDLYMLALTEALGSPARVNSQVWTLPVGRLELQANPDDLNWHGHTLTDFRPTARFEVSGLNNIYSTSGLGEPLAAIPRMNPGETHSFQISDKMRVPVSLFIELDHSREQVLSDHMSGRLILTANDNATERREDSHQVALQYDPTTARAISLSESVDWSAEYASFLNGRYFDDHKRLQLAAIEPHKKGRMPVVLVYGTASSAGRWANMVNDLLADPEIRKHFEFWVFSYGTGNPIPYSAIQLRQSLQEAIHNLGGVQADPALGHITLIGHSQGGLLSKMLVINAENHLWDGMVSVPLDHLNLAPETRSLLKEALFPSVMPEVKTVVFISTPQHGSYLATLSVSRFLGRMITLPFTVTHVLNQLIQADDALRLDMSPWRVASVYGMSPQSSFIQSLSAIEVAPEVEAHSIIPVTGNGPSSTASDGVVDYESAHVPYVNSELVVKHSEHSTQSNPVTIAEVRRILFQQILETSSDAPPSGDMTKKNIVRIGGEYVSTGRSWK</sequence>
<dbReference type="SUPFAM" id="SSF53474">
    <property type="entry name" value="alpha/beta-Hydrolases"/>
    <property type="match status" value="1"/>
</dbReference>
<evidence type="ECO:0000313" key="1">
    <source>
        <dbReference type="EMBL" id="AQS83430.1"/>
    </source>
</evidence>
<dbReference type="InterPro" id="IPR029058">
    <property type="entry name" value="AB_hydrolase_fold"/>
</dbReference>
<evidence type="ECO:0000313" key="2">
    <source>
        <dbReference type="Proteomes" id="UP000188937"/>
    </source>
</evidence>
<accession>A0A1U9KCC7</accession>
<dbReference type="OrthoDB" id="869379at2"/>
<dbReference type="PROSITE" id="PS51257">
    <property type="entry name" value="PROKAR_LIPOPROTEIN"/>
    <property type="match status" value="1"/>
</dbReference>
<dbReference type="KEGG" id="aace:A0U92_00175"/>
<organism evidence="1 2">
    <name type="scientific">Acetobacter aceti</name>
    <dbReference type="NCBI Taxonomy" id="435"/>
    <lineage>
        <taxon>Bacteria</taxon>
        <taxon>Pseudomonadati</taxon>
        <taxon>Pseudomonadota</taxon>
        <taxon>Alphaproteobacteria</taxon>
        <taxon>Acetobacterales</taxon>
        <taxon>Acetobacteraceae</taxon>
        <taxon>Acetobacter</taxon>
        <taxon>Acetobacter subgen. Acetobacter</taxon>
    </lineage>
</organism>